<protein>
    <submittedName>
        <fullName evidence="1">Nucleotidyltransferase family protein</fullName>
    </submittedName>
</protein>
<name>A0ABT1THW2_9GAMM</name>
<gene>
    <name evidence="1" type="ORF">NP590_13075</name>
</gene>
<reference evidence="1 2" key="1">
    <citation type="submission" date="2022-07" db="EMBL/GenBank/DDBJ databases">
        <title>Methylomonas rivi sp. nov., Methylomonas rosea sp. nov., Methylomonas aureus sp. nov. and Methylomonas subterranea sp. nov., four novel methanotrophs isolated from a freshwater creek and the deep terrestrial subsurface.</title>
        <authorList>
            <person name="Abin C."/>
            <person name="Sankaranarayanan K."/>
            <person name="Garner C."/>
            <person name="Sindelar R."/>
            <person name="Kotary K."/>
            <person name="Garner R."/>
            <person name="Barclay S."/>
            <person name="Lawson P."/>
            <person name="Krumholz L."/>
        </authorList>
    </citation>
    <scope>NUCLEOTIDE SEQUENCE [LARGE SCALE GENOMIC DNA]</scope>
    <source>
        <strain evidence="1 2">SURF-2</strain>
    </source>
</reference>
<evidence type="ECO:0000313" key="2">
    <source>
        <dbReference type="Proteomes" id="UP001524499"/>
    </source>
</evidence>
<accession>A0ABT1THW2</accession>
<dbReference type="EMBL" id="JANIBJ010000023">
    <property type="protein sequence ID" value="MCQ8105042.1"/>
    <property type="molecule type" value="Genomic_DNA"/>
</dbReference>
<sequence>MNPRFRQLLLDILHVDPNRPTLDQLTSLSPADWRNLVDEAIHFRLAHQLQHHLLADTRAGALPPADCLTRLAEAVRSVLVHNLGQQHQLHKMLAACRDAGLPVLLLKGLWLTEVVYGDLKARNSGDIDLMLHPKDMPKFMAVARQLNLTAPVAAADMADLLRAQNELPLYAGDKACFDIHWSFTRPGEETPIDEARLWRRAETASVAGLPCQSLCLEDHLLYLCFHTAMHHGFLYVGPRALLDAARLIEHPPRAIDWDDFVSSAQTLGWQRGVWLTLELARVYLGANPPGPVMRALHPARVDAAVVEAALAAIFQGQNYRDALTPNIVRLLEQGGWRQRLRLLAARLCPPREVIVSLLREQYPHADLYGLYVRHWRRMIGDHAGKIVMLLFGARRQRAEMQRATLLKRWLES</sequence>
<dbReference type="Pfam" id="PF14907">
    <property type="entry name" value="NTP_transf_5"/>
    <property type="match status" value="1"/>
</dbReference>
<dbReference type="RefSeq" id="WP_256602920.1">
    <property type="nucleotide sequence ID" value="NZ_JANIBJ010000023.1"/>
</dbReference>
<proteinExistence type="predicted"/>
<evidence type="ECO:0000313" key="1">
    <source>
        <dbReference type="EMBL" id="MCQ8105042.1"/>
    </source>
</evidence>
<organism evidence="1 2">
    <name type="scientific">Methylomonas subterranea</name>
    <dbReference type="NCBI Taxonomy" id="2952225"/>
    <lineage>
        <taxon>Bacteria</taxon>
        <taxon>Pseudomonadati</taxon>
        <taxon>Pseudomonadota</taxon>
        <taxon>Gammaproteobacteria</taxon>
        <taxon>Methylococcales</taxon>
        <taxon>Methylococcaceae</taxon>
        <taxon>Methylomonas</taxon>
    </lineage>
</organism>
<keyword evidence="2" id="KW-1185">Reference proteome</keyword>
<comment type="caution">
    <text evidence="1">The sequence shown here is derived from an EMBL/GenBank/DDBJ whole genome shotgun (WGS) entry which is preliminary data.</text>
</comment>
<dbReference type="Proteomes" id="UP001524499">
    <property type="component" value="Unassembled WGS sequence"/>
</dbReference>
<dbReference type="InterPro" id="IPR039498">
    <property type="entry name" value="NTP_transf_5"/>
</dbReference>